<dbReference type="PANTHER" id="PTHR47677:SF1">
    <property type="entry name" value="CYTOCHROME C OXIDASE ASSEMBLY FACTOR 6"/>
    <property type="match status" value="1"/>
</dbReference>
<evidence type="ECO:0000313" key="5">
    <source>
        <dbReference type="Proteomes" id="UP000320475"/>
    </source>
</evidence>
<comment type="caution">
    <text evidence="4">The sequence shown here is derived from an EMBL/GenBank/DDBJ whole genome shotgun (WGS) entry which is preliminary data.</text>
</comment>
<evidence type="ECO:0000313" key="4">
    <source>
        <dbReference type="EMBL" id="TPX47426.1"/>
    </source>
</evidence>
<evidence type="ECO:0000256" key="3">
    <source>
        <dbReference type="ARBA" id="ARBA00023157"/>
    </source>
</evidence>
<dbReference type="Pfam" id="PF02297">
    <property type="entry name" value="COX6B"/>
    <property type="match status" value="1"/>
</dbReference>
<dbReference type="GO" id="GO:0005739">
    <property type="term" value="C:mitochondrion"/>
    <property type="evidence" value="ECO:0007669"/>
    <property type="project" value="UniProtKB-SubCell"/>
</dbReference>
<keyword evidence="2" id="KW-0496">Mitochondrion</keyword>
<proteinExistence type="predicted"/>
<evidence type="ECO:0000256" key="2">
    <source>
        <dbReference type="ARBA" id="ARBA00023128"/>
    </source>
</evidence>
<keyword evidence="3" id="KW-1015">Disulfide bond</keyword>
<protein>
    <submittedName>
        <fullName evidence="4">Uncharacterized protein</fullName>
    </submittedName>
</protein>
<dbReference type="OrthoDB" id="5545577at2759"/>
<dbReference type="InterPro" id="IPR048281">
    <property type="entry name" value="COA6_fun"/>
</dbReference>
<evidence type="ECO:0000256" key="1">
    <source>
        <dbReference type="ARBA" id="ARBA00004173"/>
    </source>
</evidence>
<dbReference type="Proteomes" id="UP000320475">
    <property type="component" value="Unassembled WGS sequence"/>
</dbReference>
<reference evidence="4 5" key="1">
    <citation type="journal article" date="2019" name="Sci. Rep.">
        <title>Comparative genomics of chytrid fungi reveal insights into the obligate biotrophic and pathogenic lifestyle of Synchytrium endobioticum.</title>
        <authorList>
            <person name="van de Vossenberg B.T.L.H."/>
            <person name="Warris S."/>
            <person name="Nguyen H.D.T."/>
            <person name="van Gent-Pelzer M.P.E."/>
            <person name="Joly D.L."/>
            <person name="van de Geest H.C."/>
            <person name="Bonants P.J.M."/>
            <person name="Smith D.S."/>
            <person name="Levesque C.A."/>
            <person name="van der Lee T.A.J."/>
        </authorList>
    </citation>
    <scope>NUCLEOTIDE SEQUENCE [LARGE SCALE GENOMIC DNA]</scope>
    <source>
        <strain evidence="4 5">LEV6574</strain>
    </source>
</reference>
<dbReference type="EMBL" id="QEAM01000078">
    <property type="protein sequence ID" value="TPX47426.1"/>
    <property type="molecule type" value="Genomic_DNA"/>
</dbReference>
<name>A0A507D7I9_9FUNG</name>
<sequence length="128" mass="14607">MAKREACWRARDAYFACLDANALWLNGLLPGSYAEIVGMDPVHPPSLSTSDTRYRELGKRERGVLFKCSGEYKDFEKACLQSWVLHFSMLRVKDLQTRALKAKLDERAKERDGDDAVFWSKVASSTKE</sequence>
<comment type="subcellular location">
    <subcellularLocation>
        <location evidence="1">Mitochondrion</location>
    </subcellularLocation>
</comment>
<organism evidence="4 5">
    <name type="scientific">Synchytrium endobioticum</name>
    <dbReference type="NCBI Taxonomy" id="286115"/>
    <lineage>
        <taxon>Eukaryota</taxon>
        <taxon>Fungi</taxon>
        <taxon>Fungi incertae sedis</taxon>
        <taxon>Chytridiomycota</taxon>
        <taxon>Chytridiomycota incertae sedis</taxon>
        <taxon>Chytridiomycetes</taxon>
        <taxon>Synchytriales</taxon>
        <taxon>Synchytriaceae</taxon>
        <taxon>Synchytrium</taxon>
    </lineage>
</organism>
<dbReference type="AlphaFoldDB" id="A0A507D7I9"/>
<dbReference type="InterPro" id="IPR048280">
    <property type="entry name" value="COX6B-like"/>
</dbReference>
<dbReference type="VEuPathDB" id="FungiDB:SeMB42_g02367"/>
<gene>
    <name evidence="4" type="ORF">SeLEV6574_g02692</name>
</gene>
<dbReference type="PANTHER" id="PTHR47677">
    <property type="entry name" value="CYTOCHROME C OXIDASE ASSEMBLY FACTOR 6"/>
    <property type="match status" value="1"/>
</dbReference>
<accession>A0A507D7I9</accession>